<dbReference type="EMBL" id="SACL01000011">
    <property type="protein sequence ID" value="RVT91384.1"/>
    <property type="molecule type" value="Genomic_DNA"/>
</dbReference>
<feature type="transmembrane region" description="Helical" evidence="1">
    <location>
        <begin position="6"/>
        <end position="25"/>
    </location>
</feature>
<gene>
    <name evidence="2" type="ORF">EOD42_22275</name>
</gene>
<feature type="transmembrane region" description="Helical" evidence="1">
    <location>
        <begin position="37"/>
        <end position="61"/>
    </location>
</feature>
<keyword evidence="1" id="KW-1133">Transmembrane helix</keyword>
<protein>
    <submittedName>
        <fullName evidence="2">Uncharacterized protein</fullName>
    </submittedName>
</protein>
<reference evidence="2 3" key="1">
    <citation type="submission" date="2019-01" db="EMBL/GenBank/DDBJ databases">
        <authorList>
            <person name="Chen W.-M."/>
        </authorList>
    </citation>
    <scope>NUCLEOTIDE SEQUENCE [LARGE SCALE GENOMIC DNA]</scope>
    <source>
        <strain evidence="2 3">CCP-6</strain>
    </source>
</reference>
<keyword evidence="1" id="KW-0812">Transmembrane</keyword>
<evidence type="ECO:0000313" key="2">
    <source>
        <dbReference type="EMBL" id="RVT91384.1"/>
    </source>
</evidence>
<keyword evidence="3" id="KW-1185">Reference proteome</keyword>
<sequence>MNARAASSFVSMVTIALTLLAGVVAMTTDNRRTASMAFAAGFLLIALSLAASITLIISGAWP</sequence>
<dbReference type="Proteomes" id="UP000282957">
    <property type="component" value="Unassembled WGS sequence"/>
</dbReference>
<evidence type="ECO:0000256" key="1">
    <source>
        <dbReference type="SAM" id="Phobius"/>
    </source>
</evidence>
<name>A0A437M1I7_9PROT</name>
<keyword evidence="1" id="KW-0472">Membrane</keyword>
<dbReference type="AlphaFoldDB" id="A0A437M1I7"/>
<dbReference type="RefSeq" id="WP_127789801.1">
    <property type="nucleotide sequence ID" value="NZ_SACL01000011.1"/>
</dbReference>
<organism evidence="2 3">
    <name type="scientific">Rhodovarius crocodyli</name>
    <dbReference type="NCBI Taxonomy" id="1979269"/>
    <lineage>
        <taxon>Bacteria</taxon>
        <taxon>Pseudomonadati</taxon>
        <taxon>Pseudomonadota</taxon>
        <taxon>Alphaproteobacteria</taxon>
        <taxon>Acetobacterales</taxon>
        <taxon>Roseomonadaceae</taxon>
        <taxon>Rhodovarius</taxon>
    </lineage>
</organism>
<proteinExistence type="predicted"/>
<evidence type="ECO:0000313" key="3">
    <source>
        <dbReference type="Proteomes" id="UP000282957"/>
    </source>
</evidence>
<comment type="caution">
    <text evidence="2">The sequence shown here is derived from an EMBL/GenBank/DDBJ whole genome shotgun (WGS) entry which is preliminary data.</text>
</comment>
<accession>A0A437M1I7</accession>